<organism evidence="1 2">
    <name type="scientific">Prosthecodimorpha staleyi</name>
    <dbReference type="NCBI Taxonomy" id="2840188"/>
    <lineage>
        <taxon>Bacteria</taxon>
        <taxon>Pseudomonadati</taxon>
        <taxon>Pseudomonadota</taxon>
        <taxon>Alphaproteobacteria</taxon>
        <taxon>Hyphomicrobiales</taxon>
        <taxon>Ancalomicrobiaceae</taxon>
        <taxon>Prosthecodimorpha</taxon>
    </lineage>
</organism>
<dbReference type="AlphaFoldDB" id="A0A947GB80"/>
<gene>
    <name evidence="1" type="ORF">KL771_02955</name>
</gene>
<sequence>MTGYLQSDCTADFVNDLRSMNVRPHVARNVTRCNGRSAMDGRTARHAGSAASQRIRKRIEESSGWIKIIAGLERPMVRGVDRVGRALNRPGFAGGSIS</sequence>
<evidence type="ECO:0000313" key="2">
    <source>
        <dbReference type="Proteomes" id="UP000766595"/>
    </source>
</evidence>
<dbReference type="EMBL" id="JAHHZF010000001">
    <property type="protein sequence ID" value="MBT9288392.1"/>
    <property type="molecule type" value="Genomic_DNA"/>
</dbReference>
<protein>
    <submittedName>
        <fullName evidence="1">Uncharacterized protein</fullName>
    </submittedName>
</protein>
<reference evidence="1 2" key="1">
    <citation type="submission" date="2021-06" db="EMBL/GenBank/DDBJ databases">
        <authorList>
            <person name="Grouzdev D.S."/>
            <person name="Koziaeva V."/>
        </authorList>
    </citation>
    <scope>NUCLEOTIDE SEQUENCE [LARGE SCALE GENOMIC DNA]</scope>
    <source>
        <strain evidence="1 2">22</strain>
    </source>
</reference>
<name>A0A947GB80_9HYPH</name>
<dbReference type="Proteomes" id="UP000766595">
    <property type="component" value="Unassembled WGS sequence"/>
</dbReference>
<comment type="caution">
    <text evidence="1">The sequence shown here is derived from an EMBL/GenBank/DDBJ whole genome shotgun (WGS) entry which is preliminary data.</text>
</comment>
<keyword evidence="2" id="KW-1185">Reference proteome</keyword>
<evidence type="ECO:0000313" key="1">
    <source>
        <dbReference type="EMBL" id="MBT9288392.1"/>
    </source>
</evidence>
<accession>A0A947GB80</accession>
<proteinExistence type="predicted"/>